<feature type="region of interest" description="Disordered" evidence="3">
    <location>
        <begin position="1368"/>
        <end position="1401"/>
    </location>
</feature>
<dbReference type="Pfam" id="PF13041">
    <property type="entry name" value="PPR_2"/>
    <property type="match status" value="1"/>
</dbReference>
<feature type="repeat" description="PPR" evidence="2">
    <location>
        <begin position="1278"/>
        <end position="1312"/>
    </location>
</feature>
<dbReference type="PROSITE" id="PS51375">
    <property type="entry name" value="PPR"/>
    <property type="match status" value="3"/>
</dbReference>
<protein>
    <recommendedName>
        <fullName evidence="6">Pentacotripeptide-repeat region of PRORP domain-containing protein</fullName>
    </recommendedName>
</protein>
<feature type="compositionally biased region" description="Polar residues" evidence="3">
    <location>
        <begin position="20"/>
        <end position="33"/>
    </location>
</feature>
<dbReference type="PANTHER" id="PTHR47932:SF44">
    <property type="entry name" value="MIOREX COMPLEX COMPONENT 1"/>
    <property type="match status" value="1"/>
</dbReference>
<gene>
    <name evidence="4" type="ORF">K457DRAFT_845907</name>
</gene>
<feature type="compositionally biased region" description="Polar residues" evidence="3">
    <location>
        <begin position="116"/>
        <end position="125"/>
    </location>
</feature>
<evidence type="ECO:0000256" key="1">
    <source>
        <dbReference type="ARBA" id="ARBA00022737"/>
    </source>
</evidence>
<reference evidence="4 5" key="1">
    <citation type="submission" date="2016-05" db="EMBL/GenBank/DDBJ databases">
        <title>Genome sequencing reveals origins of a unique bacterial endosymbiosis in the earliest lineages of terrestrial Fungi.</title>
        <authorList>
            <consortium name="DOE Joint Genome Institute"/>
            <person name="Uehling J."/>
            <person name="Gryganskyi A."/>
            <person name="Hameed K."/>
            <person name="Tschaplinski T."/>
            <person name="Misztal P."/>
            <person name="Wu S."/>
            <person name="Desiro A."/>
            <person name="Vande Pol N."/>
            <person name="Du Z.-Y."/>
            <person name="Zienkiewicz A."/>
            <person name="Zienkiewicz K."/>
            <person name="Morin E."/>
            <person name="Tisserant E."/>
            <person name="Splivallo R."/>
            <person name="Hainaut M."/>
            <person name="Henrissat B."/>
            <person name="Ohm R."/>
            <person name="Kuo A."/>
            <person name="Yan J."/>
            <person name="Lipzen A."/>
            <person name="Nolan M."/>
            <person name="Labutti K."/>
            <person name="Barry K."/>
            <person name="Goldstein A."/>
            <person name="Labbe J."/>
            <person name="Schadt C."/>
            <person name="Tuskan G."/>
            <person name="Grigoriev I."/>
            <person name="Martin F."/>
            <person name="Vilgalys R."/>
            <person name="Bonito G."/>
        </authorList>
    </citation>
    <scope>NUCLEOTIDE SEQUENCE [LARGE SCALE GENOMIC DNA]</scope>
    <source>
        <strain evidence="4 5">AG-77</strain>
    </source>
</reference>
<accession>A0A197JIV4</accession>
<organism evidence="4 5">
    <name type="scientific">Linnemannia elongata AG-77</name>
    <dbReference type="NCBI Taxonomy" id="1314771"/>
    <lineage>
        <taxon>Eukaryota</taxon>
        <taxon>Fungi</taxon>
        <taxon>Fungi incertae sedis</taxon>
        <taxon>Mucoromycota</taxon>
        <taxon>Mortierellomycotina</taxon>
        <taxon>Mortierellomycetes</taxon>
        <taxon>Mortierellales</taxon>
        <taxon>Mortierellaceae</taxon>
        <taxon>Linnemannia</taxon>
    </lineage>
</organism>
<evidence type="ECO:0000313" key="4">
    <source>
        <dbReference type="EMBL" id="OAQ24304.1"/>
    </source>
</evidence>
<evidence type="ECO:0008006" key="6">
    <source>
        <dbReference type="Google" id="ProtNLM"/>
    </source>
</evidence>
<dbReference type="Gene3D" id="1.25.40.10">
    <property type="entry name" value="Tetratricopeptide repeat domain"/>
    <property type="match status" value="2"/>
</dbReference>
<proteinExistence type="predicted"/>
<keyword evidence="1" id="KW-0677">Repeat</keyword>
<name>A0A197JIV4_9FUNG</name>
<sequence>MPFLSRVLHPASKRKPPIRSQGSTSQSQCLSISTTTATTAKARPTIHPTIEPLAGRSRRPGCTRASNQRHSDTHGSTSSSSSLSSHSHQSPTTISDLYPVFRFILESRSTTRYHRPQQSYQGRIQSTSTSTSPTCRSNQSGIYATTSDSSRVHSYSGSWRGGGNQSVPKRFYSSSRAEPTRLNTFSSNGQAASTSQHSFPSSVSTGPRTLHSSSHSGFGSTRNTRDAIATIPSRSISQQHSAKALEDIPDLRIPEEFLPLDSIQRAPLQPPTPLIVKDWMLSQISHARDLFQKQNYMQALVVVEKAKEHDYIRGLSTFPPSAASSLVARWHYQDLCLVEYCCRLLCAHEAQIGNIDIVDTLQRLNTSILDPVGKFKTRSKISFKSTFQLHQDPLLDYTLAIIAKNWNELLALSPASTSQTASPDQEALASAVYPFLQAISSRRLFPSTTTIFQDVTAAPTLVSSSRRVALDVFVALGDHKGAMQWIWLWERLDRQDWLCQWSQLEFKQGLASHFQRSGRPDWILDLFRLSNKASGTPELWVQDLLDTFPSRHSSGLATAGDTLSHVLYQASMDLGASSSKKQYYQMDSWKRLDLTESWLAGIQGAAVFNPYDSRIVEEELWREMAMVGVLSEDLCLQDVMRSVHPDVLAVIQPSHSPLQERPKDVHQANSNLGGYHDALTAHLEELASKASRTAHCQSGNVSSKESAKAFTALQRAIQETMSTASVQDTLGAYRSLLHNVAHHFALRSRHLGLISQVIEIEFRSLKGNDVWKQTKLAAGRSHAAVRRSQSPFPPQQGYGLSAIEDVRGFADGYLRSDLAMMCAVSTMSAAGSISNKWTGQLSDWFMAVAESSGHTGPLARSLQCQGQLLPGSEAYNKAMWVLLQDHEYDVAVALHCHVYLQDVTKNVSERIARPPSTEEVRKLVHALVMSDEPKHLDKAHWIVEQHLDKAQSMSVDAVNQPSSVDVDILTELAGAWSRHAEFDRVRQVVDIMKEHDISHNMTFYNTLLKSLVDLAPLSRPGKRTMGSGKQSGMRELGREIMVRQLLKSRQHDRGRQKGESLQTDLDKGWNVFLSAVSGDSAGRVSLSGQGMDSPLMLKNFITHSSSSSRRLEGSLFRPDGHTFSILLGAFAKRGEIESISELFVEMKQVGLEPDVVICNILANAFAKRGDLKSVDRVLQEARNRNMEPGLYLTNAVLDSLVESSASASKIRETLSGMVAVAAETESLSSGVDAEIPVRRLDRSQRQRHQIAARDRLARLPGSPSKQSFGGAPFESGLDSVTLTTLIKYHIRQNDLRSAQHVVKAMVEAGMVPDSRAYVLLLSGSIRKGDIPAGLETLRAMRTQSGLYPDAKAWKGLLRCAMELEKPLQSDPQLISRPSAFDGGFQGPDGGNSKDLQHRRPREGHLSLVLQELATVMDEMERTRYSPIRSSDMTGSDDARKQYLSGILTSAWISSPRKDEEEERDDETSRVLSADVKGKNSLLRRLLDHYLQPAVVESGSSSILLSSSSSLPRYSETEEDIKERCQHAIRLVRMVESCGIELGPQWKWDVVVRRVRELTGRDASAIAKELTRSTKEMVDGSLEGGLEEFRVRPGPRRRSRSQARMRKA</sequence>
<dbReference type="PANTHER" id="PTHR47932">
    <property type="entry name" value="ATPASE EXPRESSION PROTEIN 3"/>
    <property type="match status" value="1"/>
</dbReference>
<evidence type="ECO:0000256" key="2">
    <source>
        <dbReference type="PROSITE-ProRule" id="PRU00708"/>
    </source>
</evidence>
<dbReference type="OrthoDB" id="185373at2759"/>
<dbReference type="EMBL" id="KV442097">
    <property type="protein sequence ID" value="OAQ24304.1"/>
    <property type="molecule type" value="Genomic_DNA"/>
</dbReference>
<feature type="region of interest" description="Disordered" evidence="3">
    <location>
        <begin position="112"/>
        <end position="223"/>
    </location>
</feature>
<feature type="repeat" description="PPR" evidence="2">
    <location>
        <begin position="1119"/>
        <end position="1153"/>
    </location>
</feature>
<feature type="compositionally biased region" description="Polar residues" evidence="3">
    <location>
        <begin position="172"/>
        <end position="222"/>
    </location>
</feature>
<dbReference type="NCBIfam" id="TIGR00756">
    <property type="entry name" value="PPR"/>
    <property type="match status" value="1"/>
</dbReference>
<feature type="compositionally biased region" description="Basic residues" evidence="3">
    <location>
        <begin position="1592"/>
        <end position="1607"/>
    </location>
</feature>
<evidence type="ECO:0000313" key="5">
    <source>
        <dbReference type="Proteomes" id="UP000078512"/>
    </source>
</evidence>
<feature type="compositionally biased region" description="Polar residues" evidence="3">
    <location>
        <begin position="135"/>
        <end position="157"/>
    </location>
</feature>
<dbReference type="InterPro" id="IPR011990">
    <property type="entry name" value="TPR-like_helical_dom_sf"/>
</dbReference>
<keyword evidence="5" id="KW-1185">Reference proteome</keyword>
<feature type="region of interest" description="Disordered" evidence="3">
    <location>
        <begin position="1580"/>
        <end position="1607"/>
    </location>
</feature>
<dbReference type="Proteomes" id="UP000078512">
    <property type="component" value="Unassembled WGS sequence"/>
</dbReference>
<feature type="region of interest" description="Disordered" evidence="3">
    <location>
        <begin position="1"/>
        <end position="92"/>
    </location>
</feature>
<evidence type="ECO:0000256" key="3">
    <source>
        <dbReference type="SAM" id="MobiDB-lite"/>
    </source>
</evidence>
<dbReference type="InterPro" id="IPR002885">
    <property type="entry name" value="PPR_rpt"/>
</dbReference>
<feature type="compositionally biased region" description="Low complexity" evidence="3">
    <location>
        <begin position="74"/>
        <end position="92"/>
    </location>
</feature>
<dbReference type="STRING" id="1314771.A0A197JIV4"/>
<feature type="repeat" description="PPR" evidence="2">
    <location>
        <begin position="1154"/>
        <end position="1188"/>
    </location>
</feature>